<protein>
    <recommendedName>
        <fullName evidence="3">PrcB C-terminal domain-containing protein</fullName>
    </recommendedName>
</protein>
<name>A0ABV2TZG2_9FLAO</name>
<reference evidence="1 2" key="1">
    <citation type="submission" date="2024-07" db="EMBL/GenBank/DDBJ databases">
        <title>The genome sequence of type strain Sediminicola luteus GDMCC 1.2596T.</title>
        <authorList>
            <person name="Liu Y."/>
        </authorList>
    </citation>
    <scope>NUCLEOTIDE SEQUENCE [LARGE SCALE GENOMIC DNA]</scope>
    <source>
        <strain evidence="1 2">GDMCC 1.2596</strain>
    </source>
</reference>
<dbReference type="Proteomes" id="UP001549773">
    <property type="component" value="Unassembled WGS sequence"/>
</dbReference>
<gene>
    <name evidence="1" type="ORF">ABXZ32_12625</name>
</gene>
<organism evidence="1 2">
    <name type="scientific">Sediminicola luteus</name>
    <dbReference type="NCBI Taxonomy" id="319238"/>
    <lineage>
        <taxon>Bacteria</taxon>
        <taxon>Pseudomonadati</taxon>
        <taxon>Bacteroidota</taxon>
        <taxon>Flavobacteriia</taxon>
        <taxon>Flavobacteriales</taxon>
        <taxon>Flavobacteriaceae</taxon>
        <taxon>Sediminicola</taxon>
    </lineage>
</organism>
<sequence>MEKPILVLEDNYSNIDSSQISIITDQKALQKFFVQVNKTRKPGLPVPDIDFSKEMLILICAGEQHGKYEPNVTILEPDAENLTVDVERKLPSDSVETAMSTPFFLYKLPLTEKKITIKKRDN</sequence>
<keyword evidence="2" id="KW-1185">Reference proteome</keyword>
<evidence type="ECO:0000313" key="2">
    <source>
        <dbReference type="Proteomes" id="UP001549773"/>
    </source>
</evidence>
<evidence type="ECO:0000313" key="1">
    <source>
        <dbReference type="EMBL" id="MET7030245.1"/>
    </source>
</evidence>
<dbReference type="RefSeq" id="WP_354619036.1">
    <property type="nucleotide sequence ID" value="NZ_JBEWYP010000007.1"/>
</dbReference>
<dbReference type="EMBL" id="JBEWYP010000007">
    <property type="protein sequence ID" value="MET7030245.1"/>
    <property type="molecule type" value="Genomic_DNA"/>
</dbReference>
<proteinExistence type="predicted"/>
<comment type="caution">
    <text evidence="1">The sequence shown here is derived from an EMBL/GenBank/DDBJ whole genome shotgun (WGS) entry which is preliminary data.</text>
</comment>
<evidence type="ECO:0008006" key="3">
    <source>
        <dbReference type="Google" id="ProtNLM"/>
    </source>
</evidence>
<accession>A0ABV2TZG2</accession>